<evidence type="ECO:0000256" key="12">
    <source>
        <dbReference type="HAMAP-Rule" id="MF_00983"/>
    </source>
</evidence>
<sequence>MIAQVIVDIAAKQTDRIFEYHIPESISDVEIGSRVFVPFGPRKLQGFVVGISKTSNYPGKLKDLLVVVDEMPPLTPELVRLSKYMAKNVYSYRISILKTMLPRVMRANYRKILTPISKSAQKLALFKGDPVDLNDLTDNKKIALARKLLRNNEAKVEYLVENRAKKKTENQYLLTESREEYQKILNSVRRNALKQRRILTDIIENYDSYPRMQDELEKTAKITTTDLTQAVKKNWLKKAAVEVYRNPLAGFDNKKKAVTVTLNEEQEAAVDQINDSVQKQVSKTYLLEGITGSGKTEVYLHAISKTLDHGRNALMLVPEISLTPQMVSQVKSRFGDKVAVLHSSLSTGELYDEWRRIRRGEIRVVVGTRSAVFAPIKNLGLIVIDEEHESSYKQEDNPRYHARNVALWRSDFNNCPLVLGSATPSLYSRARAQKGIYHLLKLTKRANNKNLPQVNLIDLKHAEFAGDQFDLSTDLVNAIKDRLSKNEQVILMLNRRGFANFMLCRECGYVMKCPNCDLSLTMHKDTHEMQCHYCGYTAPIPEKCPNCQSDKIRFLGTGTQKVQEELEQLMPNAKILRMDVDTTRRKGSYKKILDKFGNHEADILLGTQMIAKGLDFPNVTLVGVVNADTGLWVPDYNAAERTFELLTQVAGRAGRAEKAGEVIIQTYNPEHYAIELAQTQDYERFYAYEMQMRHAGNYPPYYYTVLISIASKKEQNAAREAFKIKRKLASSLHSNTIILGPTPSAISRLKNQYYYQILVKYKKEDNLNDLLHQIQNSAQEIKKYGLNVYIDNEPERIV</sequence>
<organism evidence="15 16">
    <name type="scientific">Lactobacillus intestinalis</name>
    <dbReference type="NCBI Taxonomy" id="151781"/>
    <lineage>
        <taxon>Bacteria</taxon>
        <taxon>Bacillati</taxon>
        <taxon>Bacillota</taxon>
        <taxon>Bacilli</taxon>
        <taxon>Lactobacillales</taxon>
        <taxon>Lactobacillaceae</taxon>
        <taxon>Lactobacillus</taxon>
    </lineage>
</organism>
<protein>
    <recommendedName>
        <fullName evidence="12">Replication restart protein PriA</fullName>
    </recommendedName>
    <alternativeName>
        <fullName evidence="12">ATP-dependent DNA helicase PriA</fullName>
        <ecNumber evidence="12">5.6.2.4</ecNumber>
    </alternativeName>
    <alternativeName>
        <fullName evidence="12">DNA 3'-5' helicase PriA</fullName>
    </alternativeName>
</protein>
<dbReference type="GO" id="GO:1990077">
    <property type="term" value="C:primosome complex"/>
    <property type="evidence" value="ECO:0007669"/>
    <property type="project" value="UniProtKB-UniRule"/>
</dbReference>
<dbReference type="CDD" id="cd18804">
    <property type="entry name" value="SF2_C_priA"/>
    <property type="match status" value="1"/>
</dbReference>
<dbReference type="Pfam" id="PF18074">
    <property type="entry name" value="PriA_C"/>
    <property type="match status" value="1"/>
</dbReference>
<keyword evidence="6 12" id="KW-0347">Helicase</keyword>
<feature type="binding site" evidence="12">
    <location>
        <position position="534"/>
    </location>
    <ligand>
        <name>Zn(2+)</name>
        <dbReference type="ChEBI" id="CHEBI:29105"/>
        <label>2</label>
    </ligand>
</feature>
<dbReference type="InterPro" id="IPR011545">
    <property type="entry name" value="DEAD/DEAH_box_helicase_dom"/>
</dbReference>
<feature type="binding site" evidence="12">
    <location>
        <position position="513"/>
    </location>
    <ligand>
        <name>Zn(2+)</name>
        <dbReference type="ChEBI" id="CHEBI:29105"/>
        <label>2</label>
    </ligand>
</feature>
<evidence type="ECO:0000259" key="13">
    <source>
        <dbReference type="PROSITE" id="PS51192"/>
    </source>
</evidence>
<dbReference type="CDD" id="cd17929">
    <property type="entry name" value="DEXHc_priA"/>
    <property type="match status" value="1"/>
</dbReference>
<feature type="binding site" evidence="12">
    <location>
        <position position="547"/>
    </location>
    <ligand>
        <name>Zn(2+)</name>
        <dbReference type="ChEBI" id="CHEBI:29105"/>
        <label>1</label>
    </ligand>
</feature>
<gene>
    <name evidence="12 15" type="primary">priA</name>
    <name evidence="15" type="ORF">E5351_08055</name>
</gene>
<dbReference type="GO" id="GO:0003677">
    <property type="term" value="F:DNA binding"/>
    <property type="evidence" value="ECO:0007669"/>
    <property type="project" value="UniProtKB-UniRule"/>
</dbReference>
<dbReference type="Pfam" id="PF17764">
    <property type="entry name" value="PriA_3primeBD"/>
    <property type="match status" value="1"/>
</dbReference>
<dbReference type="PANTHER" id="PTHR30580">
    <property type="entry name" value="PRIMOSOMAL PROTEIN N"/>
    <property type="match status" value="1"/>
</dbReference>
<keyword evidence="7 12" id="KW-0862">Zinc</keyword>
<dbReference type="GO" id="GO:0043138">
    <property type="term" value="F:3'-5' DNA helicase activity"/>
    <property type="evidence" value="ECO:0007669"/>
    <property type="project" value="UniProtKB-EC"/>
</dbReference>
<dbReference type="Gene3D" id="3.40.50.300">
    <property type="entry name" value="P-loop containing nucleotide triphosphate hydrolases"/>
    <property type="match status" value="2"/>
</dbReference>
<accession>A0A4S2BDX0</accession>
<dbReference type="InterPro" id="IPR041236">
    <property type="entry name" value="PriA_C"/>
</dbReference>
<keyword evidence="9 12" id="KW-0238">DNA-binding</keyword>
<dbReference type="AlphaFoldDB" id="A0A4S2BDX0"/>
<keyword evidence="5 12" id="KW-0378">Hydrolase</keyword>
<feature type="binding site" evidence="12">
    <location>
        <position position="544"/>
    </location>
    <ligand>
        <name>Zn(2+)</name>
        <dbReference type="ChEBI" id="CHEBI:29105"/>
        <label>1</label>
    </ligand>
</feature>
<dbReference type="EC" id="5.6.2.4" evidence="12"/>
<evidence type="ECO:0000256" key="6">
    <source>
        <dbReference type="ARBA" id="ARBA00022806"/>
    </source>
</evidence>
<feature type="binding site" evidence="12">
    <location>
        <position position="507"/>
    </location>
    <ligand>
        <name>Zn(2+)</name>
        <dbReference type="ChEBI" id="CHEBI:29105"/>
        <label>1</label>
    </ligand>
</feature>
<evidence type="ECO:0000256" key="7">
    <source>
        <dbReference type="ARBA" id="ARBA00022833"/>
    </source>
</evidence>
<evidence type="ECO:0000256" key="8">
    <source>
        <dbReference type="ARBA" id="ARBA00022840"/>
    </source>
</evidence>
<evidence type="ECO:0000256" key="5">
    <source>
        <dbReference type="ARBA" id="ARBA00022801"/>
    </source>
</evidence>
<evidence type="ECO:0000313" key="16">
    <source>
        <dbReference type="Proteomes" id="UP000309117"/>
    </source>
</evidence>
<dbReference type="Pfam" id="PF00270">
    <property type="entry name" value="DEAD"/>
    <property type="match status" value="1"/>
</dbReference>
<dbReference type="RefSeq" id="WP_004045983.1">
    <property type="nucleotide sequence ID" value="NZ_AQFR02000003.1"/>
</dbReference>
<dbReference type="GO" id="GO:0006269">
    <property type="term" value="P:DNA replication, synthesis of primer"/>
    <property type="evidence" value="ECO:0007669"/>
    <property type="project" value="UniProtKB-KW"/>
</dbReference>
<comment type="catalytic activity">
    <reaction evidence="12">
        <text>Couples ATP hydrolysis with the unwinding of duplex DNA by translocating in the 3'-5' direction.</text>
        <dbReference type="EC" id="5.6.2.4"/>
    </reaction>
</comment>
<feature type="binding site" evidence="12">
    <location>
        <position position="516"/>
    </location>
    <ligand>
        <name>Zn(2+)</name>
        <dbReference type="ChEBI" id="CHEBI:29105"/>
        <label>2</label>
    </ligand>
</feature>
<reference evidence="15 16" key="1">
    <citation type="submission" date="2019-04" db="EMBL/GenBank/DDBJ databases">
        <title>Microbes associate with the intestines of laboratory mice.</title>
        <authorList>
            <person name="Navarre W."/>
            <person name="Wong E."/>
            <person name="Huang K."/>
            <person name="Tropini C."/>
            <person name="Ng K."/>
            <person name="Yu B."/>
        </authorList>
    </citation>
    <scope>NUCLEOTIDE SEQUENCE [LARGE SCALE GENOMIC DNA]</scope>
    <source>
        <strain evidence="15 16">NM61_E11</strain>
    </source>
</reference>
<keyword evidence="8 12" id="KW-0067">ATP-binding</keyword>
<dbReference type="InterPro" id="IPR005259">
    <property type="entry name" value="PriA"/>
</dbReference>
<dbReference type="InterPro" id="IPR001650">
    <property type="entry name" value="Helicase_C-like"/>
</dbReference>
<dbReference type="FunFam" id="3.40.1440.60:FF:000001">
    <property type="entry name" value="Primosomal protein N"/>
    <property type="match status" value="1"/>
</dbReference>
<dbReference type="GO" id="GO:0005524">
    <property type="term" value="F:ATP binding"/>
    <property type="evidence" value="ECO:0007669"/>
    <property type="project" value="UniProtKB-UniRule"/>
</dbReference>
<dbReference type="HAMAP" id="MF_00983">
    <property type="entry name" value="PriA"/>
    <property type="match status" value="1"/>
</dbReference>
<dbReference type="InterPro" id="IPR014001">
    <property type="entry name" value="Helicase_ATP-bd"/>
</dbReference>
<feature type="binding site" evidence="12">
    <location>
        <position position="531"/>
    </location>
    <ligand>
        <name>Zn(2+)</name>
        <dbReference type="ChEBI" id="CHEBI:29105"/>
        <label>2</label>
    </ligand>
</feature>
<keyword evidence="3 12" id="KW-0479">Metal-binding</keyword>
<comment type="cofactor">
    <cofactor evidence="12">
        <name>Zn(2+)</name>
        <dbReference type="ChEBI" id="CHEBI:29105"/>
    </cofactor>
    <text evidence="12">Binds 2 zinc ions per subunit.</text>
</comment>
<dbReference type="GO" id="GO:0006270">
    <property type="term" value="P:DNA replication initiation"/>
    <property type="evidence" value="ECO:0007669"/>
    <property type="project" value="TreeGrafter"/>
</dbReference>
<dbReference type="PROSITE" id="PS51192">
    <property type="entry name" value="HELICASE_ATP_BIND_1"/>
    <property type="match status" value="1"/>
</dbReference>
<dbReference type="SUPFAM" id="SSF52540">
    <property type="entry name" value="P-loop containing nucleoside triphosphate hydrolases"/>
    <property type="match status" value="2"/>
</dbReference>
<dbReference type="InterPro" id="IPR041222">
    <property type="entry name" value="PriA_3primeBD"/>
</dbReference>
<comment type="catalytic activity">
    <reaction evidence="11 12">
        <text>ATP + H2O = ADP + phosphate + H(+)</text>
        <dbReference type="Rhea" id="RHEA:13065"/>
        <dbReference type="ChEBI" id="CHEBI:15377"/>
        <dbReference type="ChEBI" id="CHEBI:15378"/>
        <dbReference type="ChEBI" id="CHEBI:30616"/>
        <dbReference type="ChEBI" id="CHEBI:43474"/>
        <dbReference type="ChEBI" id="CHEBI:456216"/>
        <dbReference type="EC" id="5.6.2.4"/>
    </reaction>
</comment>
<dbReference type="InterPro" id="IPR042115">
    <property type="entry name" value="PriA_3primeBD_sf"/>
</dbReference>
<evidence type="ECO:0000256" key="1">
    <source>
        <dbReference type="ARBA" id="ARBA00022515"/>
    </source>
</evidence>
<dbReference type="Pfam" id="PF18319">
    <property type="entry name" value="Zn_ribbon_PriA"/>
    <property type="match status" value="1"/>
</dbReference>
<dbReference type="SMART" id="SM00487">
    <property type="entry name" value="DEXDc"/>
    <property type="match status" value="1"/>
</dbReference>
<dbReference type="Pfam" id="PF00271">
    <property type="entry name" value="Helicase_C"/>
    <property type="match status" value="1"/>
</dbReference>
<dbReference type="InterPro" id="IPR027417">
    <property type="entry name" value="P-loop_NTPase"/>
</dbReference>
<dbReference type="GO" id="GO:0006302">
    <property type="term" value="P:double-strand break repair"/>
    <property type="evidence" value="ECO:0007669"/>
    <property type="project" value="InterPro"/>
</dbReference>
<dbReference type="PANTHER" id="PTHR30580:SF0">
    <property type="entry name" value="PRIMOSOMAL PROTEIN N"/>
    <property type="match status" value="1"/>
</dbReference>
<evidence type="ECO:0000256" key="2">
    <source>
        <dbReference type="ARBA" id="ARBA00022705"/>
    </source>
</evidence>
<dbReference type="EMBL" id="SRYV01000014">
    <property type="protein sequence ID" value="TGY12736.1"/>
    <property type="molecule type" value="Genomic_DNA"/>
</dbReference>
<dbReference type="Proteomes" id="UP000309117">
    <property type="component" value="Unassembled WGS sequence"/>
</dbReference>
<evidence type="ECO:0000256" key="10">
    <source>
        <dbReference type="ARBA" id="ARBA00023235"/>
    </source>
</evidence>
<comment type="caution">
    <text evidence="15">The sequence shown here is derived from an EMBL/GenBank/DDBJ whole genome shotgun (WGS) entry which is preliminary data.</text>
</comment>
<evidence type="ECO:0000256" key="4">
    <source>
        <dbReference type="ARBA" id="ARBA00022741"/>
    </source>
</evidence>
<dbReference type="GO" id="GO:0016887">
    <property type="term" value="F:ATP hydrolysis activity"/>
    <property type="evidence" value="ECO:0007669"/>
    <property type="project" value="RHEA"/>
</dbReference>
<keyword evidence="10 12" id="KW-0413">Isomerase</keyword>
<dbReference type="Gene3D" id="3.40.1440.60">
    <property type="entry name" value="PriA, 3(prime) DNA-binding domain"/>
    <property type="match status" value="1"/>
</dbReference>
<dbReference type="FunFam" id="3.40.50.300:FF:000489">
    <property type="entry name" value="Primosome assembly protein PriA"/>
    <property type="match status" value="1"/>
</dbReference>
<feature type="domain" description="Helicase ATP-binding" evidence="13">
    <location>
        <begin position="276"/>
        <end position="442"/>
    </location>
</feature>
<dbReference type="NCBIfam" id="NF004066">
    <property type="entry name" value="PRK05580.1-3"/>
    <property type="match status" value="1"/>
</dbReference>
<keyword evidence="2 12" id="KW-0235">DNA replication</keyword>
<feature type="binding site" evidence="12">
    <location>
        <position position="504"/>
    </location>
    <ligand>
        <name>Zn(2+)</name>
        <dbReference type="ChEBI" id="CHEBI:29105"/>
        <label>1</label>
    </ligand>
</feature>
<evidence type="ECO:0000313" key="15">
    <source>
        <dbReference type="EMBL" id="TGY12736.1"/>
    </source>
</evidence>
<evidence type="ECO:0000256" key="3">
    <source>
        <dbReference type="ARBA" id="ARBA00022723"/>
    </source>
</evidence>
<keyword evidence="1 12" id="KW-0639">Primosome</keyword>
<evidence type="ECO:0000256" key="11">
    <source>
        <dbReference type="ARBA" id="ARBA00048988"/>
    </source>
</evidence>
<dbReference type="NCBIfam" id="TIGR00595">
    <property type="entry name" value="priA"/>
    <property type="match status" value="1"/>
</dbReference>
<feature type="domain" description="Helicase C-terminal" evidence="14">
    <location>
        <begin position="539"/>
        <end position="693"/>
    </location>
</feature>
<comment type="function">
    <text evidence="12">Initiates the restart of stalled replication forks, which reloads the replicative helicase on sites other than the origin of replication. Recognizes and binds to abandoned replication forks and remodels them to uncover a helicase loading site. Promotes assembly of the primosome at these replication forks.</text>
</comment>
<dbReference type="GO" id="GO:0008270">
    <property type="term" value="F:zinc ion binding"/>
    <property type="evidence" value="ECO:0007669"/>
    <property type="project" value="UniProtKB-UniRule"/>
</dbReference>
<evidence type="ECO:0000259" key="14">
    <source>
        <dbReference type="PROSITE" id="PS51194"/>
    </source>
</evidence>
<keyword evidence="4 12" id="KW-0547">Nucleotide-binding</keyword>
<dbReference type="SMART" id="SM00490">
    <property type="entry name" value="HELICc"/>
    <property type="match status" value="1"/>
</dbReference>
<proteinExistence type="inferred from homology"/>
<dbReference type="InterPro" id="IPR040498">
    <property type="entry name" value="PriA_CRR"/>
</dbReference>
<comment type="similarity">
    <text evidence="12">Belongs to the helicase family. PriA subfamily.</text>
</comment>
<comment type="subunit">
    <text evidence="12">Component of the replication restart primosome.</text>
</comment>
<dbReference type="PROSITE" id="PS51194">
    <property type="entry name" value="HELICASE_CTER"/>
    <property type="match status" value="1"/>
</dbReference>
<name>A0A4S2BDX0_9LACO</name>
<dbReference type="GO" id="GO:0006310">
    <property type="term" value="P:DNA recombination"/>
    <property type="evidence" value="ECO:0007669"/>
    <property type="project" value="InterPro"/>
</dbReference>
<evidence type="ECO:0000256" key="9">
    <source>
        <dbReference type="ARBA" id="ARBA00023125"/>
    </source>
</evidence>